<reference evidence="3" key="1">
    <citation type="journal article" date="2023" name="Commun. Biol.">
        <title>Genome analysis of Parmales, the sister group of diatoms, reveals the evolutionary specialization of diatoms from phago-mixotrophs to photoautotrophs.</title>
        <authorList>
            <person name="Ban H."/>
            <person name="Sato S."/>
            <person name="Yoshikawa S."/>
            <person name="Yamada K."/>
            <person name="Nakamura Y."/>
            <person name="Ichinomiya M."/>
            <person name="Sato N."/>
            <person name="Blanc-Mathieu R."/>
            <person name="Endo H."/>
            <person name="Kuwata A."/>
            <person name="Ogata H."/>
        </authorList>
    </citation>
    <scope>NUCLEOTIDE SEQUENCE [LARGE SCALE GENOMIC DNA]</scope>
    <source>
        <strain evidence="3">NIES 3700</strain>
    </source>
</reference>
<gene>
    <name evidence="2" type="ORF">TrLO_g5460</name>
</gene>
<comment type="caution">
    <text evidence="2">The sequence shown here is derived from an EMBL/GenBank/DDBJ whole genome shotgun (WGS) entry which is preliminary data.</text>
</comment>
<dbReference type="EMBL" id="BRXW01000350">
    <property type="protein sequence ID" value="GMH46821.1"/>
    <property type="molecule type" value="Genomic_DNA"/>
</dbReference>
<evidence type="ECO:0000313" key="2">
    <source>
        <dbReference type="EMBL" id="GMH46821.1"/>
    </source>
</evidence>
<evidence type="ECO:0000256" key="1">
    <source>
        <dbReference type="SAM" id="MobiDB-lite"/>
    </source>
</evidence>
<dbReference type="OrthoDB" id="201237at2759"/>
<name>A0A9W6Z7D3_9STRA</name>
<accession>A0A9W6Z7D3</accession>
<organism evidence="2 3">
    <name type="scientific">Triparma laevis f. longispina</name>
    <dbReference type="NCBI Taxonomy" id="1714387"/>
    <lineage>
        <taxon>Eukaryota</taxon>
        <taxon>Sar</taxon>
        <taxon>Stramenopiles</taxon>
        <taxon>Ochrophyta</taxon>
        <taxon>Bolidophyceae</taxon>
        <taxon>Parmales</taxon>
        <taxon>Triparmaceae</taxon>
        <taxon>Triparma</taxon>
    </lineage>
</organism>
<feature type="compositionally biased region" description="Basic and acidic residues" evidence="1">
    <location>
        <begin position="285"/>
        <end position="296"/>
    </location>
</feature>
<proteinExistence type="predicted"/>
<dbReference type="AlphaFoldDB" id="A0A9W6Z7D3"/>
<dbReference type="Proteomes" id="UP001165122">
    <property type="component" value="Unassembled WGS sequence"/>
</dbReference>
<evidence type="ECO:0000313" key="3">
    <source>
        <dbReference type="Proteomes" id="UP001165122"/>
    </source>
</evidence>
<sequence length="479" mass="55428">MCLLLSFVVDRAGDLIVQGSNILNDDFYCTAPILSEDWRSFGFGPLKTLKAKHKALLYKRIVNGLGFNFEIGELYLTWVWVVEARMAREKKEREERICAMAMQGIVRRRLAWLRVDSIRKKQKGAIMLQCMSRRATAIKESGERRARFKGSVMIQKVARARKGRKVVEGVREKRGSVVLLQKVVRGRMTRGFFEVFKAETLAARILQKITRGRIAFNRVAQIQADIISASLLEKKERERIRLLMKVVEEQARKDAELLAQREKLLAHQAWERSKKKKAHEKRKKKEMEETEKARIEEEKRKLREQNIALYQARIKKRSLEKRRRMRKLKKELDSAEAYAVDPASQILPRLALAVGVEIDMTNHYKAVKKSIKKMSKGGKLLKLKLAPVARSELARMDILKSRKKLQEGVRIVVKKKKRRRRKEVGDPVTDISRDIIEEGRKGGRVGGYERNKFFLSKKEKMNLNLIDASPVKASSSDLL</sequence>
<feature type="region of interest" description="Disordered" evidence="1">
    <location>
        <begin position="269"/>
        <end position="296"/>
    </location>
</feature>
<keyword evidence="3" id="KW-1185">Reference proteome</keyword>
<feature type="compositionally biased region" description="Basic residues" evidence="1">
    <location>
        <begin position="273"/>
        <end position="284"/>
    </location>
</feature>
<protein>
    <submittedName>
        <fullName evidence="2">Uncharacterized protein</fullName>
    </submittedName>
</protein>